<name>A0AB35HY78_MICTH</name>
<sequence length="474" mass="51975">MKASALESQVRLPPEPDSGFDAAALVAGLRTYFRSGTTADIGWRRRQLEQLRSMLSENEARFLDALAQDLHKAPQEGYMTEISGLYEDIAHTLKYLKKWVRPRRVPTPLIAQPAKSYMLPEPLGVVLIIGAWNYPLQLLLSPLVPAIAAGNCAVLKPSELAPATSRLVAELLPRYLDGDAFICVEGAVPETTALLEQRWDHIFYTGGGQVGRIVMAAAAKHLTPVTLELGGKSPCIVADDANIALAARRIAWGKFLNAGQTCIAPDYLLCSKTTADRLLPEIEKSVRAMFGDDPRKSPDYGRIVNSRHAHRLASYLSDGEVVFGGQVDADARYVAPTLLRNVGVESAVMQEEIFGPVLPVVELNDISEAEAFVNEREKPLALYVFTQSDATADHLLARCSSGNACVNDCVMFMANSALPFGGVGASGMGAYHGEHGFRTFSHFKAVMKRRNIFDLSIRYAPFSTWKFKLLRLLR</sequence>
<evidence type="ECO:0000259" key="8">
    <source>
        <dbReference type="Pfam" id="PF00171"/>
    </source>
</evidence>
<dbReference type="SUPFAM" id="SSF53720">
    <property type="entry name" value="ALDH-like"/>
    <property type="match status" value="1"/>
</dbReference>
<dbReference type="Gene3D" id="3.40.309.10">
    <property type="entry name" value="Aldehyde Dehydrogenase, Chain A, domain 2"/>
    <property type="match status" value="1"/>
</dbReference>
<evidence type="ECO:0000256" key="2">
    <source>
        <dbReference type="ARBA" id="ARBA00023002"/>
    </source>
</evidence>
<reference evidence="9" key="1">
    <citation type="submission" date="2022-11" db="EMBL/GenBank/DDBJ databases">
        <title>Chitin-degrading and fungicidal potential of chitinolytic bacterial strains from marine environment of the Pacific Ocean regions.</title>
        <authorList>
            <person name="Pentekhina I."/>
            <person name="Nedashkovskaya O."/>
            <person name="Seitkalieva A."/>
            <person name="Podvolotskaya A."/>
            <person name="Tekutyeva L."/>
            <person name="Balabanova L."/>
        </authorList>
    </citation>
    <scope>NUCLEOTIDE SEQUENCE</scope>
    <source>
        <strain evidence="9">KMM 6838</strain>
    </source>
</reference>
<comment type="caution">
    <text evidence="9">The sequence shown here is derived from an EMBL/GenBank/DDBJ whole genome shotgun (WGS) entry which is preliminary data.</text>
</comment>
<evidence type="ECO:0000256" key="7">
    <source>
        <dbReference type="RuleBase" id="RU003345"/>
    </source>
</evidence>
<dbReference type="PANTHER" id="PTHR43570:SF16">
    <property type="entry name" value="ALDEHYDE DEHYDROGENASE TYPE III, ISOFORM Q"/>
    <property type="match status" value="1"/>
</dbReference>
<dbReference type="FunFam" id="3.40.605.10:FF:000004">
    <property type="entry name" value="Aldehyde dehydrogenase"/>
    <property type="match status" value="1"/>
</dbReference>
<gene>
    <name evidence="9" type="ORF">OQJ68_09460</name>
</gene>
<evidence type="ECO:0000313" key="10">
    <source>
        <dbReference type="Proteomes" id="UP001209730"/>
    </source>
</evidence>
<dbReference type="InterPro" id="IPR016162">
    <property type="entry name" value="Ald_DH_N"/>
</dbReference>
<dbReference type="RefSeq" id="WP_083421156.1">
    <property type="nucleotide sequence ID" value="NZ_FOKT01000006.1"/>
</dbReference>
<dbReference type="PIRSF" id="PIRSF036492">
    <property type="entry name" value="ALDH"/>
    <property type="match status" value="1"/>
</dbReference>
<feature type="active site" evidence="5">
    <location>
        <position position="262"/>
    </location>
</feature>
<keyword evidence="3" id="KW-0520">NAD</keyword>
<dbReference type="InterPro" id="IPR016160">
    <property type="entry name" value="Ald_DH_CS_CYS"/>
</dbReference>
<dbReference type="GO" id="GO:0005737">
    <property type="term" value="C:cytoplasm"/>
    <property type="evidence" value="ECO:0007669"/>
    <property type="project" value="TreeGrafter"/>
</dbReference>
<organism evidence="9 10">
    <name type="scientific">Microbulbifer thermotolerans</name>
    <dbReference type="NCBI Taxonomy" id="252514"/>
    <lineage>
        <taxon>Bacteria</taxon>
        <taxon>Pseudomonadati</taxon>
        <taxon>Pseudomonadota</taxon>
        <taxon>Gammaproteobacteria</taxon>
        <taxon>Cellvibrionales</taxon>
        <taxon>Microbulbiferaceae</taxon>
        <taxon>Microbulbifer</taxon>
    </lineage>
</organism>
<dbReference type="Pfam" id="PF00171">
    <property type="entry name" value="Aldedh"/>
    <property type="match status" value="1"/>
</dbReference>
<dbReference type="CDD" id="cd07087">
    <property type="entry name" value="ALDH_F3-13-14_CALDH-like"/>
    <property type="match status" value="1"/>
</dbReference>
<evidence type="ECO:0000256" key="6">
    <source>
        <dbReference type="PROSITE-ProRule" id="PRU10007"/>
    </source>
</evidence>
<comment type="similarity">
    <text evidence="1 4 7">Belongs to the aldehyde dehydrogenase family.</text>
</comment>
<dbReference type="AlphaFoldDB" id="A0AB35HY78"/>
<evidence type="ECO:0000256" key="5">
    <source>
        <dbReference type="PIRSR" id="PIRSR036492-1"/>
    </source>
</evidence>
<proteinExistence type="inferred from homology"/>
<dbReference type="PANTHER" id="PTHR43570">
    <property type="entry name" value="ALDEHYDE DEHYDROGENASE"/>
    <property type="match status" value="1"/>
</dbReference>
<dbReference type="InterPro" id="IPR012394">
    <property type="entry name" value="Aldehyde_DH_NAD(P)"/>
</dbReference>
<dbReference type="GO" id="GO:0004029">
    <property type="term" value="F:aldehyde dehydrogenase (NAD+) activity"/>
    <property type="evidence" value="ECO:0007669"/>
    <property type="project" value="TreeGrafter"/>
</dbReference>
<dbReference type="InterPro" id="IPR015590">
    <property type="entry name" value="Aldehyde_DH_dom"/>
</dbReference>
<keyword evidence="2 4" id="KW-0560">Oxidoreductase</keyword>
<dbReference type="PROSITE" id="PS00687">
    <property type="entry name" value="ALDEHYDE_DEHYDR_GLU"/>
    <property type="match status" value="1"/>
</dbReference>
<accession>A0AB35HY78</accession>
<dbReference type="FunFam" id="3.40.309.10:FF:000003">
    <property type="entry name" value="Aldehyde dehydrogenase"/>
    <property type="match status" value="1"/>
</dbReference>
<protein>
    <recommendedName>
        <fullName evidence="4">Aldehyde dehydrogenase</fullName>
    </recommendedName>
</protein>
<feature type="active site" evidence="5 6">
    <location>
        <position position="228"/>
    </location>
</feature>
<evidence type="ECO:0000256" key="1">
    <source>
        <dbReference type="ARBA" id="ARBA00009986"/>
    </source>
</evidence>
<dbReference type="Proteomes" id="UP001209730">
    <property type="component" value="Unassembled WGS sequence"/>
</dbReference>
<dbReference type="InterPro" id="IPR016163">
    <property type="entry name" value="Ald_DH_C"/>
</dbReference>
<dbReference type="InterPro" id="IPR029510">
    <property type="entry name" value="Ald_DH_CS_GLU"/>
</dbReference>
<dbReference type="GO" id="GO:0006081">
    <property type="term" value="P:aldehyde metabolic process"/>
    <property type="evidence" value="ECO:0007669"/>
    <property type="project" value="InterPro"/>
</dbReference>
<evidence type="ECO:0000256" key="3">
    <source>
        <dbReference type="ARBA" id="ARBA00023027"/>
    </source>
</evidence>
<dbReference type="InterPro" id="IPR016161">
    <property type="entry name" value="Ald_DH/histidinol_DH"/>
</dbReference>
<evidence type="ECO:0000313" key="9">
    <source>
        <dbReference type="EMBL" id="MCX2802013.1"/>
    </source>
</evidence>
<dbReference type="Gene3D" id="3.40.605.10">
    <property type="entry name" value="Aldehyde Dehydrogenase, Chain A, domain 1"/>
    <property type="match status" value="1"/>
</dbReference>
<evidence type="ECO:0000256" key="4">
    <source>
        <dbReference type="PIRNR" id="PIRNR036492"/>
    </source>
</evidence>
<dbReference type="PROSITE" id="PS00070">
    <property type="entry name" value="ALDEHYDE_DEHYDR_CYS"/>
    <property type="match status" value="1"/>
</dbReference>
<dbReference type="EMBL" id="JAPHQB010000013">
    <property type="protein sequence ID" value="MCX2802013.1"/>
    <property type="molecule type" value="Genomic_DNA"/>
</dbReference>
<feature type="domain" description="Aldehyde dehydrogenase" evidence="8">
    <location>
        <begin position="36"/>
        <end position="446"/>
    </location>
</feature>